<feature type="signal peptide" evidence="3">
    <location>
        <begin position="1"/>
        <end position="23"/>
    </location>
</feature>
<evidence type="ECO:0000313" key="5">
    <source>
        <dbReference type="Proteomes" id="UP001501842"/>
    </source>
</evidence>
<evidence type="ECO:0000256" key="3">
    <source>
        <dbReference type="SAM" id="SignalP"/>
    </source>
</evidence>
<evidence type="ECO:0000256" key="1">
    <source>
        <dbReference type="SAM" id="MobiDB-lite"/>
    </source>
</evidence>
<dbReference type="EMBL" id="BAAATZ010000017">
    <property type="protein sequence ID" value="GAA2730132.1"/>
    <property type="molecule type" value="Genomic_DNA"/>
</dbReference>
<reference evidence="5" key="1">
    <citation type="journal article" date="2019" name="Int. J. Syst. Evol. Microbiol.">
        <title>The Global Catalogue of Microorganisms (GCM) 10K type strain sequencing project: providing services to taxonomists for standard genome sequencing and annotation.</title>
        <authorList>
            <consortium name="The Broad Institute Genomics Platform"/>
            <consortium name="The Broad Institute Genome Sequencing Center for Infectious Disease"/>
            <person name="Wu L."/>
            <person name="Ma J."/>
        </authorList>
    </citation>
    <scope>NUCLEOTIDE SEQUENCE [LARGE SCALE GENOMIC DNA]</scope>
    <source>
        <strain evidence="5">JCM 8201</strain>
    </source>
</reference>
<keyword evidence="2" id="KW-1133">Transmembrane helix</keyword>
<evidence type="ECO:0000313" key="4">
    <source>
        <dbReference type="EMBL" id="GAA2730132.1"/>
    </source>
</evidence>
<evidence type="ECO:0000256" key="2">
    <source>
        <dbReference type="SAM" id="Phobius"/>
    </source>
</evidence>
<protein>
    <recommendedName>
        <fullName evidence="6">DUF11 domain-containing protein</fullName>
    </recommendedName>
</protein>
<accession>A0ABP6GRT5</accession>
<feature type="transmembrane region" description="Helical" evidence="2">
    <location>
        <begin position="257"/>
        <end position="274"/>
    </location>
</feature>
<feature type="chain" id="PRO_5047319522" description="DUF11 domain-containing protein" evidence="3">
    <location>
        <begin position="24"/>
        <end position="298"/>
    </location>
</feature>
<gene>
    <name evidence="4" type="ORF">GCM10010439_42370</name>
</gene>
<keyword evidence="5" id="KW-1185">Reference proteome</keyword>
<keyword evidence="2" id="KW-0472">Membrane</keyword>
<proteinExistence type="predicted"/>
<keyword evidence="3" id="KW-0732">Signal</keyword>
<feature type="compositionally biased region" description="Pro residues" evidence="1">
    <location>
        <begin position="157"/>
        <end position="178"/>
    </location>
</feature>
<comment type="caution">
    <text evidence="4">The sequence shown here is derived from an EMBL/GenBank/DDBJ whole genome shotgun (WGS) entry which is preliminary data.</text>
</comment>
<organism evidence="4 5">
    <name type="scientific">Actinocorallia aurantiaca</name>
    <dbReference type="NCBI Taxonomy" id="46204"/>
    <lineage>
        <taxon>Bacteria</taxon>
        <taxon>Bacillati</taxon>
        <taxon>Actinomycetota</taxon>
        <taxon>Actinomycetes</taxon>
        <taxon>Streptosporangiales</taxon>
        <taxon>Thermomonosporaceae</taxon>
        <taxon>Actinocorallia</taxon>
    </lineage>
</organism>
<feature type="region of interest" description="Disordered" evidence="1">
    <location>
        <begin position="142"/>
        <end position="234"/>
    </location>
</feature>
<sequence>MRTGAATFVLGVVLMSTASAAQAAPDDDPPSGELVVHTTVTTGKPRRGAEVKAQTWIASTGAASENATLSFSAEPRTGVRISAVCTRTAQGYCKLGDVDSGGTAVPFTIEVPAGSAPLTLTIGAFTRADNARPVGEYTKVTFAPAARKTESQTPSPSASPQPPPASPSATPAPPPSAANPPAAAPAQTEAPVQTEVTAAPGPSDTLGLPSVPSADPTDGSSPAGYVFTAMASEPPPDTRTTLVGTEVPPALALGQSIWLGVLLAACALAAALAFRRGARIRRRPEDPESIGKHRSGSA</sequence>
<dbReference type="RefSeq" id="WP_344452307.1">
    <property type="nucleotide sequence ID" value="NZ_BAAATZ010000017.1"/>
</dbReference>
<feature type="compositionally biased region" description="Low complexity" evidence="1">
    <location>
        <begin position="179"/>
        <end position="191"/>
    </location>
</feature>
<name>A0ABP6GRT5_9ACTN</name>
<evidence type="ECO:0008006" key="6">
    <source>
        <dbReference type="Google" id="ProtNLM"/>
    </source>
</evidence>
<keyword evidence="2" id="KW-0812">Transmembrane</keyword>
<dbReference type="Proteomes" id="UP001501842">
    <property type="component" value="Unassembled WGS sequence"/>
</dbReference>